<dbReference type="InterPro" id="IPR013763">
    <property type="entry name" value="Cyclin-like_dom"/>
</dbReference>
<keyword evidence="11" id="KW-1185">Reference proteome</keyword>
<comment type="similarity">
    <text evidence="2">Belongs to the TFIIB family.</text>
</comment>
<evidence type="ECO:0000256" key="5">
    <source>
        <dbReference type="ARBA" id="ARBA00022833"/>
    </source>
</evidence>
<evidence type="ECO:0000256" key="6">
    <source>
        <dbReference type="ARBA" id="ARBA00023015"/>
    </source>
</evidence>
<evidence type="ECO:0000256" key="1">
    <source>
        <dbReference type="ARBA" id="ARBA00004123"/>
    </source>
</evidence>
<gene>
    <name evidence="10" type="ORF">fugu_017132</name>
</gene>
<dbReference type="EMBL" id="SWLE01000010">
    <property type="protein sequence ID" value="TNM96049.1"/>
    <property type="molecule type" value="Genomic_DNA"/>
</dbReference>
<dbReference type="GO" id="GO:0097550">
    <property type="term" value="C:transcription preinitiation complex"/>
    <property type="evidence" value="ECO:0007669"/>
    <property type="project" value="TreeGrafter"/>
</dbReference>
<keyword evidence="3" id="KW-0479">Metal-binding</keyword>
<dbReference type="Gene3D" id="1.10.472.10">
    <property type="entry name" value="Cyclin-like"/>
    <property type="match status" value="1"/>
</dbReference>
<proteinExistence type="inferred from homology"/>
<dbReference type="GO" id="GO:0070897">
    <property type="term" value="P:transcription preinitiation complex assembly"/>
    <property type="evidence" value="ECO:0007669"/>
    <property type="project" value="InterPro"/>
</dbReference>
<dbReference type="AlphaFoldDB" id="A0A4Z2BVC3"/>
<keyword evidence="7" id="KW-0804">Transcription</keyword>
<keyword evidence="4" id="KW-0863">Zinc-finger</keyword>
<organism evidence="10 11">
    <name type="scientific">Takifugu bimaculatus</name>
    <dbReference type="NCBI Taxonomy" id="433685"/>
    <lineage>
        <taxon>Eukaryota</taxon>
        <taxon>Metazoa</taxon>
        <taxon>Chordata</taxon>
        <taxon>Craniata</taxon>
        <taxon>Vertebrata</taxon>
        <taxon>Euteleostomi</taxon>
        <taxon>Actinopterygii</taxon>
        <taxon>Neopterygii</taxon>
        <taxon>Teleostei</taxon>
        <taxon>Neoteleostei</taxon>
        <taxon>Acanthomorphata</taxon>
        <taxon>Eupercaria</taxon>
        <taxon>Tetraodontiformes</taxon>
        <taxon>Tetradontoidea</taxon>
        <taxon>Tetraodontidae</taxon>
        <taxon>Takifugu</taxon>
    </lineage>
</organism>
<keyword evidence="8" id="KW-0539">Nucleus</keyword>
<evidence type="ECO:0000256" key="4">
    <source>
        <dbReference type="ARBA" id="ARBA00022771"/>
    </source>
</evidence>
<dbReference type="CDD" id="cd20554">
    <property type="entry name" value="CYCLIN_TFIIIB90_rpt2"/>
    <property type="match status" value="1"/>
</dbReference>
<sequence>MLEFGEKNHEVSMTAMRLVQRMKRDWMHTGRRPSGLCGAALLVAARMHDFRRTTKEIVSVVKVCEQTLKKRLTEFGDTPTSQLTIEEFMKVDLDQECDPPCFTSGLQKIKCQQLEAELKKRIGDVEDEIYNYQDEIDTELQASRPKLRGVYAAYAKGGRF</sequence>
<dbReference type="PANTHER" id="PTHR11618">
    <property type="entry name" value="TRANSCRIPTION INITIATION FACTOR IIB-RELATED"/>
    <property type="match status" value="1"/>
</dbReference>
<accession>A0A4Z2BVC3</accession>
<evidence type="ECO:0000256" key="7">
    <source>
        <dbReference type="ARBA" id="ARBA00023163"/>
    </source>
</evidence>
<feature type="domain" description="Cyclin-like" evidence="9">
    <location>
        <begin position="1"/>
        <end position="77"/>
    </location>
</feature>
<evidence type="ECO:0000259" key="9">
    <source>
        <dbReference type="SMART" id="SM00385"/>
    </source>
</evidence>
<dbReference type="Pfam" id="PF00382">
    <property type="entry name" value="TFIIB"/>
    <property type="match status" value="1"/>
</dbReference>
<evidence type="ECO:0000313" key="11">
    <source>
        <dbReference type="Proteomes" id="UP000516260"/>
    </source>
</evidence>
<dbReference type="GO" id="GO:0000126">
    <property type="term" value="C:transcription factor TFIIIB complex"/>
    <property type="evidence" value="ECO:0007669"/>
    <property type="project" value="TreeGrafter"/>
</dbReference>
<dbReference type="GO" id="GO:0005634">
    <property type="term" value="C:nucleus"/>
    <property type="evidence" value="ECO:0007669"/>
    <property type="project" value="UniProtKB-SubCell"/>
</dbReference>
<evidence type="ECO:0000313" key="10">
    <source>
        <dbReference type="EMBL" id="TNM96049.1"/>
    </source>
</evidence>
<dbReference type="SUPFAM" id="SSF47954">
    <property type="entry name" value="Cyclin-like"/>
    <property type="match status" value="1"/>
</dbReference>
<keyword evidence="6" id="KW-0805">Transcription regulation</keyword>
<dbReference type="SMART" id="SM00385">
    <property type="entry name" value="CYCLIN"/>
    <property type="match status" value="1"/>
</dbReference>
<name>A0A4Z2BVC3_9TELE</name>
<evidence type="ECO:0000256" key="2">
    <source>
        <dbReference type="ARBA" id="ARBA00010857"/>
    </source>
</evidence>
<dbReference type="InterPro" id="IPR000812">
    <property type="entry name" value="TFIIB"/>
</dbReference>
<dbReference type="Proteomes" id="UP000516260">
    <property type="component" value="Chromosome 18"/>
</dbReference>
<protein>
    <recommendedName>
        <fullName evidence="9">Cyclin-like domain-containing protein</fullName>
    </recommendedName>
</protein>
<dbReference type="GO" id="GO:0000995">
    <property type="term" value="F:RNA polymerase III general transcription initiation factor activity"/>
    <property type="evidence" value="ECO:0007669"/>
    <property type="project" value="TreeGrafter"/>
</dbReference>
<evidence type="ECO:0000256" key="3">
    <source>
        <dbReference type="ARBA" id="ARBA00022723"/>
    </source>
</evidence>
<dbReference type="GO" id="GO:0001006">
    <property type="term" value="F:RNA polymerase III type 3 promoter sequence-specific DNA binding"/>
    <property type="evidence" value="ECO:0007669"/>
    <property type="project" value="TreeGrafter"/>
</dbReference>
<comment type="caution">
    <text evidence="10">The sequence shown here is derived from an EMBL/GenBank/DDBJ whole genome shotgun (WGS) entry which is preliminary data.</text>
</comment>
<dbReference type="InterPro" id="IPR013150">
    <property type="entry name" value="TFIIB_cyclin"/>
</dbReference>
<comment type="subcellular location">
    <subcellularLocation>
        <location evidence="1">Nucleus</location>
    </subcellularLocation>
</comment>
<dbReference type="PANTHER" id="PTHR11618:SF4">
    <property type="entry name" value="TRANSCRIPTION FACTOR IIIB 90 KDA SUBUNIT"/>
    <property type="match status" value="1"/>
</dbReference>
<keyword evidence="5" id="KW-0862">Zinc</keyword>
<reference evidence="10 11" key="1">
    <citation type="submission" date="2019-04" db="EMBL/GenBank/DDBJ databases">
        <title>The sequence and de novo assembly of Takifugu bimaculatus genome using PacBio and Hi-C technologies.</title>
        <authorList>
            <person name="Xu P."/>
            <person name="Liu B."/>
            <person name="Zhou Z."/>
        </authorList>
    </citation>
    <scope>NUCLEOTIDE SEQUENCE [LARGE SCALE GENOMIC DNA]</scope>
    <source>
        <strain evidence="10">TB-2018</strain>
        <tissue evidence="10">Muscle</tissue>
    </source>
</reference>
<dbReference type="GO" id="GO:0017025">
    <property type="term" value="F:TBP-class protein binding"/>
    <property type="evidence" value="ECO:0007669"/>
    <property type="project" value="InterPro"/>
</dbReference>
<evidence type="ECO:0000256" key="8">
    <source>
        <dbReference type="ARBA" id="ARBA00023242"/>
    </source>
</evidence>
<dbReference type="InterPro" id="IPR036915">
    <property type="entry name" value="Cyclin-like_sf"/>
</dbReference>
<dbReference type="FunFam" id="1.10.472.10:FF:000002">
    <property type="entry name" value="Transcription factor IIIB 90 kDa subunit"/>
    <property type="match status" value="1"/>
</dbReference>
<dbReference type="GO" id="GO:0008270">
    <property type="term" value="F:zinc ion binding"/>
    <property type="evidence" value="ECO:0007669"/>
    <property type="project" value="UniProtKB-KW"/>
</dbReference>